<dbReference type="EMBL" id="JAJEPX010000022">
    <property type="protein sequence ID" value="MCC2177109.1"/>
    <property type="molecule type" value="Genomic_DNA"/>
</dbReference>
<reference evidence="8 9" key="1">
    <citation type="submission" date="2021-10" db="EMBL/GenBank/DDBJ databases">
        <title>Anaerobic single-cell dispensing facilitates the cultivation of human gut bacteria.</title>
        <authorList>
            <person name="Afrizal A."/>
        </authorList>
    </citation>
    <scope>NUCLEOTIDE SEQUENCE [LARGE SCALE GENOMIC DNA]</scope>
    <source>
        <strain evidence="8 9">CLA-AA-H270</strain>
    </source>
</reference>
<feature type="coiled-coil region" evidence="6">
    <location>
        <begin position="70"/>
        <end position="107"/>
    </location>
</feature>
<evidence type="ECO:0000313" key="9">
    <source>
        <dbReference type="Proteomes" id="UP001298753"/>
    </source>
</evidence>
<dbReference type="PANTHER" id="PTHR34138">
    <property type="entry name" value="CELL SHAPE-DETERMINING PROTEIN MREC"/>
    <property type="match status" value="1"/>
</dbReference>
<dbReference type="PIRSF" id="PIRSF038471">
    <property type="entry name" value="MreC"/>
    <property type="match status" value="1"/>
</dbReference>
<evidence type="ECO:0000256" key="2">
    <source>
        <dbReference type="ARBA" id="ARBA00013855"/>
    </source>
</evidence>
<dbReference type="PANTHER" id="PTHR34138:SF1">
    <property type="entry name" value="CELL SHAPE-DETERMINING PROTEIN MREC"/>
    <property type="match status" value="1"/>
</dbReference>
<evidence type="ECO:0000259" key="7">
    <source>
        <dbReference type="Pfam" id="PF04085"/>
    </source>
</evidence>
<dbReference type="GO" id="GO:0008360">
    <property type="term" value="P:regulation of cell shape"/>
    <property type="evidence" value="ECO:0007669"/>
    <property type="project" value="UniProtKB-KW"/>
</dbReference>
<dbReference type="Pfam" id="PF04085">
    <property type="entry name" value="MreC"/>
    <property type="match status" value="1"/>
</dbReference>
<accession>A0AAW4VYM7</accession>
<sequence length="281" mass="30154">MRRRHKVGSPLLIGAAVVILLCILSAVYSGISGNSSPITRAAGAVVRPFQRFGTGVGHFFSKGLDYFTEFDALKAENEQLKQQISDNAQLVRDAQIALEENNQLRSQLGQPENTRTTTTVSAEVIARSPGDWADTLTLDKGSSSGVNKDDLVTTVDGMLGFVSEVTDNTCEVTSITDPKMQCGALVTRTRETAIAEGDYNLMTRGALRLSYLREDSKVVVGDTVETSGRGGVFPKGILIGTVESVQPEESGLSYYAVIKPFVSVDSVSSVSIITEYTDTAE</sequence>
<dbReference type="InterPro" id="IPR042177">
    <property type="entry name" value="Cell/Rod_1"/>
</dbReference>
<dbReference type="GeneID" id="98660546"/>
<dbReference type="Gene3D" id="2.40.10.350">
    <property type="entry name" value="Rod shape-determining protein MreC, domain 2"/>
    <property type="match status" value="1"/>
</dbReference>
<evidence type="ECO:0000256" key="6">
    <source>
        <dbReference type="SAM" id="Coils"/>
    </source>
</evidence>
<keyword evidence="9" id="KW-1185">Reference proteome</keyword>
<name>A0AAW4VYM7_9FIRM</name>
<dbReference type="InterPro" id="IPR007221">
    <property type="entry name" value="MreC"/>
</dbReference>
<dbReference type="Proteomes" id="UP001298753">
    <property type="component" value="Unassembled WGS sequence"/>
</dbReference>
<evidence type="ECO:0000256" key="5">
    <source>
        <dbReference type="PIRNR" id="PIRNR038471"/>
    </source>
</evidence>
<feature type="domain" description="Rod shape-determining protein MreC beta-barrel core" evidence="7">
    <location>
        <begin position="124"/>
        <end position="273"/>
    </location>
</feature>
<comment type="function">
    <text evidence="5">Involved in formation and maintenance of cell shape.</text>
</comment>
<dbReference type="RefSeq" id="WP_158575062.1">
    <property type="nucleotide sequence ID" value="NZ_DBEZDI010000061.1"/>
</dbReference>
<evidence type="ECO:0000313" key="8">
    <source>
        <dbReference type="EMBL" id="MCC2177109.1"/>
    </source>
</evidence>
<keyword evidence="3 5" id="KW-0133">Cell shape</keyword>
<comment type="similarity">
    <text evidence="1 5">Belongs to the MreC family.</text>
</comment>
<evidence type="ECO:0000256" key="1">
    <source>
        <dbReference type="ARBA" id="ARBA00009369"/>
    </source>
</evidence>
<organism evidence="8 9">
    <name type="scientific">Agathobaculum butyriciproducens</name>
    <dbReference type="NCBI Taxonomy" id="1628085"/>
    <lineage>
        <taxon>Bacteria</taxon>
        <taxon>Bacillati</taxon>
        <taxon>Bacillota</taxon>
        <taxon>Clostridia</taxon>
        <taxon>Eubacteriales</taxon>
        <taxon>Butyricicoccaceae</taxon>
        <taxon>Agathobaculum</taxon>
    </lineage>
</organism>
<dbReference type="AlphaFoldDB" id="A0AAW4VYM7"/>
<proteinExistence type="inferred from homology"/>
<dbReference type="GO" id="GO:0005886">
    <property type="term" value="C:plasma membrane"/>
    <property type="evidence" value="ECO:0007669"/>
    <property type="project" value="TreeGrafter"/>
</dbReference>
<dbReference type="Gene3D" id="2.40.10.340">
    <property type="entry name" value="Rod shape-determining protein MreC, domain 1"/>
    <property type="match status" value="1"/>
</dbReference>
<evidence type="ECO:0000256" key="4">
    <source>
        <dbReference type="ARBA" id="ARBA00032089"/>
    </source>
</evidence>
<gene>
    <name evidence="8" type="primary">mreC</name>
    <name evidence="8" type="ORF">LKD22_08215</name>
</gene>
<dbReference type="NCBIfam" id="TIGR00219">
    <property type="entry name" value="mreC"/>
    <property type="match status" value="1"/>
</dbReference>
<comment type="caution">
    <text evidence="8">The sequence shown here is derived from an EMBL/GenBank/DDBJ whole genome shotgun (WGS) entry which is preliminary data.</text>
</comment>
<evidence type="ECO:0000256" key="3">
    <source>
        <dbReference type="ARBA" id="ARBA00022960"/>
    </source>
</evidence>
<protein>
    <recommendedName>
        <fullName evidence="2 5">Cell shape-determining protein MreC</fullName>
    </recommendedName>
    <alternativeName>
        <fullName evidence="4 5">Cell shape protein MreC</fullName>
    </alternativeName>
</protein>
<dbReference type="InterPro" id="IPR042175">
    <property type="entry name" value="Cell/Rod_MreC_2"/>
</dbReference>
<dbReference type="InterPro" id="IPR055342">
    <property type="entry name" value="MreC_beta-barrel_core"/>
</dbReference>
<keyword evidence="6" id="KW-0175">Coiled coil</keyword>